<dbReference type="EMBL" id="CP035758">
    <property type="protein sequence ID" value="QBD77251.1"/>
    <property type="molecule type" value="Genomic_DNA"/>
</dbReference>
<dbReference type="Pfam" id="PF13193">
    <property type="entry name" value="AMP-binding_C"/>
    <property type="match status" value="1"/>
</dbReference>
<dbReference type="PROSITE" id="PS00012">
    <property type="entry name" value="PHOSPHOPANTETHEINE"/>
    <property type="match status" value="1"/>
</dbReference>
<dbReference type="InterPro" id="IPR025110">
    <property type="entry name" value="AMP-bd_C"/>
</dbReference>
<comment type="similarity">
    <text evidence="2">Belongs to the ATP-dependent AMP-binding enzyme family.</text>
</comment>
<dbReference type="KEGG" id="kbs:EPA93_15110"/>
<dbReference type="GO" id="GO:0044550">
    <property type="term" value="P:secondary metabolite biosynthetic process"/>
    <property type="evidence" value="ECO:0007669"/>
    <property type="project" value="TreeGrafter"/>
</dbReference>
<dbReference type="InterPro" id="IPR020806">
    <property type="entry name" value="PKS_PP-bd"/>
</dbReference>
<dbReference type="GO" id="GO:0003824">
    <property type="term" value="F:catalytic activity"/>
    <property type="evidence" value="ECO:0007669"/>
    <property type="project" value="InterPro"/>
</dbReference>
<dbReference type="OrthoDB" id="3671989at2"/>
<name>A0A4V0YYS6_KTERU</name>
<dbReference type="Pfam" id="PF00550">
    <property type="entry name" value="PP-binding"/>
    <property type="match status" value="1"/>
</dbReference>
<dbReference type="Gene3D" id="3.40.50.1820">
    <property type="entry name" value="alpha/beta hydrolase"/>
    <property type="match status" value="1"/>
</dbReference>
<evidence type="ECO:0000256" key="4">
    <source>
        <dbReference type="ARBA" id="ARBA00022553"/>
    </source>
</evidence>
<dbReference type="Gene3D" id="3.30.559.30">
    <property type="entry name" value="Nonribosomal peptide synthetase, condensation domain"/>
    <property type="match status" value="1"/>
</dbReference>
<dbReference type="InterPro" id="IPR020459">
    <property type="entry name" value="AMP-binding"/>
</dbReference>
<evidence type="ECO:0000313" key="6">
    <source>
        <dbReference type="EMBL" id="QBD77251.1"/>
    </source>
</evidence>
<dbReference type="SUPFAM" id="SSF56801">
    <property type="entry name" value="Acetyl-CoA synthetase-like"/>
    <property type="match status" value="1"/>
</dbReference>
<gene>
    <name evidence="6" type="ORF">EPA93_15110</name>
</gene>
<dbReference type="InterPro" id="IPR001242">
    <property type="entry name" value="Condensation_dom"/>
</dbReference>
<dbReference type="PANTHER" id="PTHR45527">
    <property type="entry name" value="NONRIBOSOMAL PEPTIDE SYNTHETASE"/>
    <property type="match status" value="1"/>
</dbReference>
<dbReference type="Gene3D" id="2.30.38.10">
    <property type="entry name" value="Luciferase, Domain 3"/>
    <property type="match status" value="1"/>
</dbReference>
<dbReference type="InterPro" id="IPR000873">
    <property type="entry name" value="AMP-dep_synth/lig_dom"/>
</dbReference>
<feature type="domain" description="Carrier" evidence="5">
    <location>
        <begin position="1028"/>
        <end position="1103"/>
    </location>
</feature>
<dbReference type="InterPro" id="IPR020845">
    <property type="entry name" value="AMP-binding_CS"/>
</dbReference>
<comment type="cofactor">
    <cofactor evidence="1">
        <name>pantetheine 4'-phosphate</name>
        <dbReference type="ChEBI" id="CHEBI:47942"/>
    </cofactor>
</comment>
<dbReference type="GO" id="GO:0008610">
    <property type="term" value="P:lipid biosynthetic process"/>
    <property type="evidence" value="ECO:0007669"/>
    <property type="project" value="UniProtKB-ARBA"/>
</dbReference>
<dbReference type="FunFam" id="1.10.1200.10:FF:000005">
    <property type="entry name" value="Nonribosomal peptide synthetase 1"/>
    <property type="match status" value="1"/>
</dbReference>
<dbReference type="GO" id="GO:0043041">
    <property type="term" value="P:amino acid activation for nonribosomal peptide biosynthetic process"/>
    <property type="evidence" value="ECO:0007669"/>
    <property type="project" value="TreeGrafter"/>
</dbReference>
<sequence>MTDRHLRIAALPPEKRHELLQKLAERKQQQERSEAKLIHLGRQTRSFPLSFAQQRLWFLDQLIPASPLYTIPYAVRISGLLEPEILRASLQQIVERHESLRTRFITENGQVRQIIDEYKQLSLTVSTLEGTPEQQAQIIQQQLLAEVRRPFDLEHGPLIRASLLQTGPAEYILQLPMHHIISDGWSNAILMRELMEIYTSLLDGRDAKLDPLAVQYPDFAVWQRQWLQGSLLDQQLTYWQKQLAGVPEAMDLPIDHPYPAQQTYRGALERLRLPVPLVKQMRAACQREEVTLFMFLLTAFQVLLARYTRQDDIVVGTDVANRSRRETEQLVGFFVNQLVLRTDLSNNPTFRQALKRVREVALGAYAHQDMPFDKLVEILQPERDLRHHPLFQVSFVLQNTPNPFQQAGNLSIQPLEINSGIAKLALDLTIDEKGDELALTLRYQQDIFEAGTMQRMLAHYQQLLQSAVEHGEDPIASLNLLTPSERHNLLYRWNVNEGIAEENQHCYHELFEQQVERTPEARAVIDGDLEFTYAQVNRLANRQAHRLQDVGVEPGVLVALGMTRGISLLLSILAVFKSGGAYLPLETTDPAERLVGMLKDSGSQLLLTTRALAPTLDEVCQQGQIAPRIMLVEDLLAVEQRNTNLTVTQTPRDLAYIIYTSGSTGRPKGVMIEQEGMLNHLRAKVQILHLDEHDIVPQTASHCFDISIWQFLAALLVGGTVQIFPDTITQEPQQLLPRLDQAGVTLLEAVPSVLQVMLDTAMESGDGLPTLASMRWLISTGETLPVQLCRRWQQRYPAIPVINTYGATECSDDTAHHIQQQLLGENELQVPLGLPIAGARQYVLDQELQPVPVGIIGEVYLGGIPVGRGYVGDPVRTAAAFLPDPFSTRPGTRLYKTGDLARLQPDGNPLFAGRIDDQVKIHGHRIELSEIEAVLASHPCVRECTVIIREDMTQDKELAAYIVPERGQTLCPVDELRSYLQRRLPNYMLPTGFVELTTLPLTSNGKLNRRALPKPERMAIASTAAFLPPRNDVEEVIAGIWSEILQVEHIGRTDNFFALGGHSLLATRIIAQVRAVFRIPLPLRVLFEQPTVEKLASILVDQEPVPGQVEKIARLMKQVEQMSIPEKQKSLEPGQGKENE</sequence>
<dbReference type="NCBIfam" id="TIGR01733">
    <property type="entry name" value="AA-adenyl-dom"/>
    <property type="match status" value="1"/>
</dbReference>
<evidence type="ECO:0000256" key="3">
    <source>
        <dbReference type="ARBA" id="ARBA00022450"/>
    </source>
</evidence>
<reference evidence="6 7" key="1">
    <citation type="submission" date="2019-01" db="EMBL/GenBank/DDBJ databases">
        <title>Ktedonosporobacter rubrisoli SCAWS-G2.</title>
        <authorList>
            <person name="Huang Y."/>
            <person name="Yan B."/>
        </authorList>
    </citation>
    <scope>NUCLEOTIDE SEQUENCE [LARGE SCALE GENOMIC DNA]</scope>
    <source>
        <strain evidence="6 7">SCAWS-G2</strain>
    </source>
</reference>
<keyword evidence="7" id="KW-1185">Reference proteome</keyword>
<dbReference type="FunFam" id="3.30.559.10:FF:000012">
    <property type="entry name" value="Non-ribosomal peptide synthetase"/>
    <property type="match status" value="1"/>
</dbReference>
<dbReference type="PRINTS" id="PR00154">
    <property type="entry name" value="AMPBINDING"/>
</dbReference>
<evidence type="ECO:0000256" key="1">
    <source>
        <dbReference type="ARBA" id="ARBA00001957"/>
    </source>
</evidence>
<dbReference type="InterPro" id="IPR045851">
    <property type="entry name" value="AMP-bd_C_sf"/>
</dbReference>
<dbReference type="PANTHER" id="PTHR45527:SF1">
    <property type="entry name" value="FATTY ACID SYNTHASE"/>
    <property type="match status" value="1"/>
</dbReference>
<dbReference type="RefSeq" id="WP_129888314.1">
    <property type="nucleotide sequence ID" value="NZ_CP035758.1"/>
</dbReference>
<dbReference type="GO" id="GO:0031177">
    <property type="term" value="F:phosphopantetheine binding"/>
    <property type="evidence" value="ECO:0007669"/>
    <property type="project" value="InterPro"/>
</dbReference>
<dbReference type="PROSITE" id="PS00455">
    <property type="entry name" value="AMP_BINDING"/>
    <property type="match status" value="1"/>
</dbReference>
<dbReference type="CDD" id="cd05930">
    <property type="entry name" value="A_NRPS"/>
    <property type="match status" value="1"/>
</dbReference>
<dbReference type="Pfam" id="PF00501">
    <property type="entry name" value="AMP-binding"/>
    <property type="match status" value="1"/>
</dbReference>
<dbReference type="FunFam" id="3.40.50.980:FF:000001">
    <property type="entry name" value="Non-ribosomal peptide synthetase"/>
    <property type="match status" value="1"/>
</dbReference>
<dbReference type="CDD" id="cd19531">
    <property type="entry name" value="LCL_NRPS-like"/>
    <property type="match status" value="1"/>
</dbReference>
<dbReference type="SUPFAM" id="SSF47336">
    <property type="entry name" value="ACP-like"/>
    <property type="match status" value="1"/>
</dbReference>
<dbReference type="Gene3D" id="3.30.559.10">
    <property type="entry name" value="Chloramphenicol acetyltransferase-like domain"/>
    <property type="match status" value="1"/>
</dbReference>
<keyword evidence="4" id="KW-0597">Phosphoprotein</keyword>
<dbReference type="InterPro" id="IPR036736">
    <property type="entry name" value="ACP-like_sf"/>
</dbReference>
<evidence type="ECO:0000259" key="5">
    <source>
        <dbReference type="PROSITE" id="PS50075"/>
    </source>
</evidence>
<dbReference type="SUPFAM" id="SSF52777">
    <property type="entry name" value="CoA-dependent acyltransferases"/>
    <property type="match status" value="2"/>
</dbReference>
<dbReference type="InterPro" id="IPR006162">
    <property type="entry name" value="Ppantetheine_attach_site"/>
</dbReference>
<dbReference type="InterPro" id="IPR010071">
    <property type="entry name" value="AA_adenyl_dom"/>
</dbReference>
<dbReference type="Gene3D" id="3.30.300.30">
    <property type="match status" value="1"/>
</dbReference>
<dbReference type="InterPro" id="IPR029058">
    <property type="entry name" value="AB_hydrolase_fold"/>
</dbReference>
<accession>A0A4V0YYS6</accession>
<dbReference type="Proteomes" id="UP000290365">
    <property type="component" value="Chromosome"/>
</dbReference>
<organism evidence="6 7">
    <name type="scientific">Ktedonosporobacter rubrisoli</name>
    <dbReference type="NCBI Taxonomy" id="2509675"/>
    <lineage>
        <taxon>Bacteria</taxon>
        <taxon>Bacillati</taxon>
        <taxon>Chloroflexota</taxon>
        <taxon>Ktedonobacteria</taxon>
        <taxon>Ktedonobacterales</taxon>
        <taxon>Ktedonosporobacteraceae</taxon>
        <taxon>Ktedonosporobacter</taxon>
    </lineage>
</organism>
<dbReference type="Gene3D" id="3.40.50.980">
    <property type="match status" value="2"/>
</dbReference>
<protein>
    <submittedName>
        <fullName evidence="6">Amino acid adenylation domain-containing protein</fullName>
    </submittedName>
</protein>
<keyword evidence="3" id="KW-0596">Phosphopantetheine</keyword>
<dbReference type="AlphaFoldDB" id="A0A4V0YYS6"/>
<proteinExistence type="inferred from homology"/>
<dbReference type="InterPro" id="IPR023213">
    <property type="entry name" value="CAT-like_dom_sf"/>
</dbReference>
<evidence type="ECO:0000256" key="2">
    <source>
        <dbReference type="ARBA" id="ARBA00006432"/>
    </source>
</evidence>
<dbReference type="PROSITE" id="PS50075">
    <property type="entry name" value="CARRIER"/>
    <property type="match status" value="1"/>
</dbReference>
<dbReference type="SMART" id="SM00823">
    <property type="entry name" value="PKS_PP"/>
    <property type="match status" value="1"/>
</dbReference>
<dbReference type="InterPro" id="IPR009081">
    <property type="entry name" value="PP-bd_ACP"/>
</dbReference>
<dbReference type="Pfam" id="PF00668">
    <property type="entry name" value="Condensation"/>
    <property type="match status" value="1"/>
</dbReference>
<dbReference type="GO" id="GO:0005829">
    <property type="term" value="C:cytosol"/>
    <property type="evidence" value="ECO:0007669"/>
    <property type="project" value="TreeGrafter"/>
</dbReference>
<evidence type="ECO:0000313" key="7">
    <source>
        <dbReference type="Proteomes" id="UP000290365"/>
    </source>
</evidence>
<dbReference type="FunFam" id="3.30.300.30:FF:000010">
    <property type="entry name" value="Enterobactin synthetase component F"/>
    <property type="match status" value="1"/>
</dbReference>